<gene>
    <name evidence="2" type="ORF">EYF80_047092</name>
</gene>
<dbReference type="Proteomes" id="UP000314294">
    <property type="component" value="Unassembled WGS sequence"/>
</dbReference>
<dbReference type="AlphaFoldDB" id="A0A4Z2FQV0"/>
<name>A0A4Z2FQV0_9TELE</name>
<accession>A0A4Z2FQV0</accession>
<feature type="region of interest" description="Disordered" evidence="1">
    <location>
        <begin position="437"/>
        <end position="458"/>
    </location>
</feature>
<sequence length="511" mass="54850">MWRNWGGGVRSSRSYLLKMRCLSKQPPSTPPYFGYMTLRVWRDVKLTGAWRLCLGSGHWCGVKRENGGHVATGFLQRACCSLRYSVMMLSNAGGDGRCRSNCFFMAGLWLKAPWSDFCRSTRGFLQLAAAAAHAASRSREKTMRPMSGEPLVADVEGKAAAAEVLEAAAAAAGCDDVEGRDCGLPEDPGLEARAASRDATPFASRGVRGSVATGDEAIGGGGATVGNDGAAATRDGHAIGSSASLVRALAVSWRPLATRWLRMSSSSSFSGKEMRDLATTLARCSHARDTSVPISSGLPEMRSMSSAANLQNLTCSLRLSCSTGSFISCWMWPLLNSGSLLMICRTEVERDRPTRALQARARIWSASVIGIFTAAAGGAGDELANAGHAFVRRADAVDDDLQSRLLDDNTVPCGDTRNNGCRPKNTAYARLLKHKRHVPTVETEDPPSSSTATASDNSSWVFGTTSQAMEMSCRRSWTHDSLWKTSAGSQYRRSGPYSIRNSIISTTCSRL</sequence>
<protein>
    <submittedName>
        <fullName evidence="2">Uncharacterized protein</fullName>
    </submittedName>
</protein>
<proteinExistence type="predicted"/>
<evidence type="ECO:0000256" key="1">
    <source>
        <dbReference type="SAM" id="MobiDB-lite"/>
    </source>
</evidence>
<keyword evidence="3" id="KW-1185">Reference proteome</keyword>
<dbReference type="OrthoDB" id="10493214at2759"/>
<evidence type="ECO:0000313" key="2">
    <source>
        <dbReference type="EMBL" id="TNN42732.1"/>
    </source>
</evidence>
<organism evidence="2 3">
    <name type="scientific">Liparis tanakae</name>
    <name type="common">Tanaka's snailfish</name>
    <dbReference type="NCBI Taxonomy" id="230148"/>
    <lineage>
        <taxon>Eukaryota</taxon>
        <taxon>Metazoa</taxon>
        <taxon>Chordata</taxon>
        <taxon>Craniata</taxon>
        <taxon>Vertebrata</taxon>
        <taxon>Euteleostomi</taxon>
        <taxon>Actinopterygii</taxon>
        <taxon>Neopterygii</taxon>
        <taxon>Teleostei</taxon>
        <taxon>Neoteleostei</taxon>
        <taxon>Acanthomorphata</taxon>
        <taxon>Eupercaria</taxon>
        <taxon>Perciformes</taxon>
        <taxon>Cottioidei</taxon>
        <taxon>Cottales</taxon>
        <taxon>Liparidae</taxon>
        <taxon>Liparis</taxon>
    </lineage>
</organism>
<feature type="compositionally biased region" description="Low complexity" evidence="1">
    <location>
        <begin position="446"/>
        <end position="458"/>
    </location>
</feature>
<reference evidence="2 3" key="1">
    <citation type="submission" date="2019-03" db="EMBL/GenBank/DDBJ databases">
        <title>First draft genome of Liparis tanakae, snailfish: a comprehensive survey of snailfish specific genes.</title>
        <authorList>
            <person name="Kim W."/>
            <person name="Song I."/>
            <person name="Jeong J.-H."/>
            <person name="Kim D."/>
            <person name="Kim S."/>
            <person name="Ryu S."/>
            <person name="Song J.Y."/>
            <person name="Lee S.K."/>
        </authorList>
    </citation>
    <scope>NUCLEOTIDE SEQUENCE [LARGE SCALE GENOMIC DNA]</scope>
    <source>
        <tissue evidence="2">Muscle</tissue>
    </source>
</reference>
<dbReference type="EMBL" id="SRLO01001017">
    <property type="protein sequence ID" value="TNN42732.1"/>
    <property type="molecule type" value="Genomic_DNA"/>
</dbReference>
<evidence type="ECO:0000313" key="3">
    <source>
        <dbReference type="Proteomes" id="UP000314294"/>
    </source>
</evidence>
<comment type="caution">
    <text evidence="2">The sequence shown here is derived from an EMBL/GenBank/DDBJ whole genome shotgun (WGS) entry which is preliminary data.</text>
</comment>